<accession>A0A1H6Y4A8</accession>
<gene>
    <name evidence="2" type="ORF">SAMN05660918_0070</name>
</gene>
<dbReference type="RefSeq" id="WP_143055661.1">
    <property type="nucleotide sequence ID" value="NZ_CBCSJU010000010.1"/>
</dbReference>
<reference evidence="3" key="1">
    <citation type="submission" date="2016-10" db="EMBL/GenBank/DDBJ databases">
        <authorList>
            <person name="Varghese N."/>
            <person name="Submissions S."/>
        </authorList>
    </citation>
    <scope>NUCLEOTIDE SEQUENCE [LARGE SCALE GENOMIC DNA]</scope>
    <source>
        <strain evidence="3">DSM 17934</strain>
    </source>
</reference>
<dbReference type="EMBL" id="FNYA01000010">
    <property type="protein sequence ID" value="SEJ33867.1"/>
    <property type="molecule type" value="Genomic_DNA"/>
</dbReference>
<name>A0A1H6Y4A8_9FLAO</name>
<evidence type="ECO:0000313" key="3">
    <source>
        <dbReference type="Proteomes" id="UP000199702"/>
    </source>
</evidence>
<organism evidence="2 3">
    <name type="scientific">Flavobacterium terrigena</name>
    <dbReference type="NCBI Taxonomy" id="402734"/>
    <lineage>
        <taxon>Bacteria</taxon>
        <taxon>Pseudomonadati</taxon>
        <taxon>Bacteroidota</taxon>
        <taxon>Flavobacteriia</taxon>
        <taxon>Flavobacteriales</taxon>
        <taxon>Flavobacteriaceae</taxon>
        <taxon>Flavobacterium</taxon>
    </lineage>
</organism>
<keyword evidence="3" id="KW-1185">Reference proteome</keyword>
<sequence length="118" mass="13319">MKKSVYFIVITIVVLIVLALIPVDTSKENSILVVGKVKNVSESGVKDLVIELENSKTLYYINRGFENGFEIKKSKNELLGENVVLYFAKNWTPFAPFGTTSKHITQLSLNDKVIYSEF</sequence>
<evidence type="ECO:0000256" key="1">
    <source>
        <dbReference type="SAM" id="Phobius"/>
    </source>
</evidence>
<protein>
    <submittedName>
        <fullName evidence="2">Uncharacterized protein</fullName>
    </submittedName>
</protein>
<dbReference type="STRING" id="402734.SAMN05660918_0070"/>
<evidence type="ECO:0000313" key="2">
    <source>
        <dbReference type="EMBL" id="SEJ33867.1"/>
    </source>
</evidence>
<keyword evidence="1" id="KW-1133">Transmembrane helix</keyword>
<dbReference type="OrthoDB" id="979995at2"/>
<dbReference type="AlphaFoldDB" id="A0A1H6Y4A8"/>
<dbReference type="Proteomes" id="UP000199702">
    <property type="component" value="Unassembled WGS sequence"/>
</dbReference>
<proteinExistence type="predicted"/>
<keyword evidence="1" id="KW-0472">Membrane</keyword>
<keyword evidence="1" id="KW-0812">Transmembrane</keyword>
<feature type="transmembrane region" description="Helical" evidence="1">
    <location>
        <begin position="6"/>
        <end position="23"/>
    </location>
</feature>